<protein>
    <submittedName>
        <fullName evidence="6">Odorant-binding protein 18</fullName>
    </submittedName>
</protein>
<evidence type="ECO:0000256" key="4">
    <source>
        <dbReference type="SAM" id="MobiDB-lite"/>
    </source>
</evidence>
<dbReference type="AlphaFoldDB" id="A0A346TI00"/>
<accession>A0A346TI00</accession>
<evidence type="ECO:0000256" key="3">
    <source>
        <dbReference type="ARBA" id="ARBA00022525"/>
    </source>
</evidence>
<feature type="region of interest" description="Disordered" evidence="4">
    <location>
        <begin position="47"/>
        <end position="92"/>
    </location>
</feature>
<evidence type="ECO:0000256" key="1">
    <source>
        <dbReference type="ARBA" id="ARBA00004613"/>
    </source>
</evidence>
<dbReference type="InterPro" id="IPR036728">
    <property type="entry name" value="PBP_GOBP_sf"/>
</dbReference>
<feature type="chain" id="PRO_5016650512" evidence="5">
    <location>
        <begin position="20"/>
        <end position="248"/>
    </location>
</feature>
<dbReference type="EMBL" id="MG751815">
    <property type="protein sequence ID" value="AXU25083.1"/>
    <property type="molecule type" value="mRNA"/>
</dbReference>
<dbReference type="GO" id="GO:0005576">
    <property type="term" value="C:extracellular region"/>
    <property type="evidence" value="ECO:0007669"/>
    <property type="project" value="UniProtKB-SubCell"/>
</dbReference>
<dbReference type="PANTHER" id="PTHR21066">
    <property type="entry name" value="ODORANT-BINDING PROTEIN 59A-RELATED"/>
    <property type="match status" value="1"/>
</dbReference>
<feature type="signal peptide" evidence="5">
    <location>
        <begin position="1"/>
        <end position="19"/>
    </location>
</feature>
<reference evidence="6" key="1">
    <citation type="journal article" date="2018" name="Sci. Rep.">
        <title>Identification and expression analysis of putative chemoreception genes from Cyrtorhinus lividipennis (Hemiptera: Miridae) antennal transcriptome.</title>
        <authorList>
            <person name="Wang G.Y."/>
            <person name="Zhu J.L."/>
            <person name="Zhou W.W."/>
            <person name="Liu S."/>
            <person name="Khairul Q.M."/>
            <person name="Ansari N.A."/>
            <person name="Zhu Z.R."/>
        </authorList>
    </citation>
    <scope>NUCLEOTIDE SEQUENCE</scope>
</reference>
<evidence type="ECO:0000256" key="2">
    <source>
        <dbReference type="ARBA" id="ARBA00008098"/>
    </source>
</evidence>
<evidence type="ECO:0000313" key="6">
    <source>
        <dbReference type="EMBL" id="AXU25083.1"/>
    </source>
</evidence>
<comment type="similarity">
    <text evidence="2">Belongs to the PBP/GOBP family.</text>
</comment>
<proteinExistence type="evidence at transcript level"/>
<sequence length="248" mass="28456">MKSSALLCFAVAVVATCDAYDFSDPGFNQFIDAELLDIVAEKDRYLRTKRDSEEEEERSASFDHDETEETHQDLREDSAHHGPSCRKHQKGCCGKTPVSVSYLQHGTNSTSTRSALGDCYEEVNLKMGNKTIENDLDPYNCDKVKRMKKRHVCIHECKAKKQEVANEDGLLEFSKVKDLLTARVNETWQKDLLEKAVDYCAKAKYDETWKDDKEEYKCNPQALQFKHCVWKQVETNCPEEHQNQGKCG</sequence>
<organism evidence="6">
    <name type="scientific">Cyrtorhinus lividipennis</name>
    <dbReference type="NCBI Taxonomy" id="1032904"/>
    <lineage>
        <taxon>Eukaryota</taxon>
        <taxon>Metazoa</taxon>
        <taxon>Ecdysozoa</taxon>
        <taxon>Arthropoda</taxon>
        <taxon>Hexapoda</taxon>
        <taxon>Insecta</taxon>
        <taxon>Pterygota</taxon>
        <taxon>Neoptera</taxon>
        <taxon>Paraneoptera</taxon>
        <taxon>Hemiptera</taxon>
        <taxon>Heteroptera</taxon>
        <taxon>Panheteroptera</taxon>
        <taxon>Cimicomorpha</taxon>
        <taxon>Miridae</taxon>
        <taxon>Orthotylini</taxon>
        <taxon>Cyrtorhinus</taxon>
    </lineage>
</organism>
<name>A0A346TI00_9HEMI</name>
<comment type="subcellular location">
    <subcellularLocation>
        <location evidence="1">Secreted</location>
    </subcellularLocation>
</comment>
<feature type="compositionally biased region" description="Basic and acidic residues" evidence="4">
    <location>
        <begin position="47"/>
        <end position="80"/>
    </location>
</feature>
<dbReference type="PANTHER" id="PTHR21066:SF17">
    <property type="entry name" value="AGAP011368-PA"/>
    <property type="match status" value="1"/>
</dbReference>
<keyword evidence="3" id="KW-0964">Secreted</keyword>
<evidence type="ECO:0000256" key="5">
    <source>
        <dbReference type="SAM" id="SignalP"/>
    </source>
</evidence>
<dbReference type="Gene3D" id="1.10.238.270">
    <property type="match status" value="1"/>
</dbReference>
<dbReference type="InterPro" id="IPR052295">
    <property type="entry name" value="Odorant-binding_protein"/>
</dbReference>
<dbReference type="GO" id="GO:0005549">
    <property type="term" value="F:odorant binding"/>
    <property type="evidence" value="ECO:0007669"/>
    <property type="project" value="InterPro"/>
</dbReference>
<reference evidence="6" key="2">
    <citation type="submission" date="2018-01" db="EMBL/GenBank/DDBJ databases">
        <authorList>
            <person name="Gaut B.S."/>
            <person name="Morton B.R."/>
            <person name="Clegg M.T."/>
            <person name="Duvall M.R."/>
        </authorList>
    </citation>
    <scope>NUCLEOTIDE SEQUENCE</scope>
</reference>
<keyword evidence="5" id="KW-0732">Signal</keyword>
<dbReference type="SUPFAM" id="SSF47565">
    <property type="entry name" value="Insect pheromone/odorant-binding proteins"/>
    <property type="match status" value="1"/>
</dbReference>